<proteinExistence type="predicted"/>
<dbReference type="GO" id="GO:0003723">
    <property type="term" value="F:RNA binding"/>
    <property type="evidence" value="ECO:0007669"/>
    <property type="project" value="TreeGrafter"/>
</dbReference>
<protein>
    <submittedName>
        <fullName evidence="1">Uncharacterized protein</fullName>
    </submittedName>
</protein>
<gene>
    <name evidence="1" type="ORF">TSOC_010355</name>
</gene>
<dbReference type="GO" id="GO:0009507">
    <property type="term" value="C:chloroplast"/>
    <property type="evidence" value="ECO:0007669"/>
    <property type="project" value="GOC"/>
</dbReference>
<dbReference type="EMBL" id="PGGS01000487">
    <property type="protein sequence ID" value="PNH03580.1"/>
    <property type="molecule type" value="Genomic_DNA"/>
</dbReference>
<dbReference type="GO" id="GO:1901259">
    <property type="term" value="P:chloroplast rRNA processing"/>
    <property type="evidence" value="ECO:0007669"/>
    <property type="project" value="TreeGrafter"/>
</dbReference>
<dbReference type="GO" id="GO:0044528">
    <property type="term" value="P:regulation of mitochondrial mRNA stability"/>
    <property type="evidence" value="ECO:0007669"/>
    <property type="project" value="TreeGrafter"/>
</dbReference>
<accession>A0A2J7ZTL4</accession>
<sequence length="551" mass="59090">MGRQPKPWGGGSGAGGGGGYTRPDLKVVYKDLPSLADAVANGAAEWAAERDVSTLCGAFNLACKLGMSPGQQPHDDDPQRAALLHRTVATLAAVYLPLVPGLRAAKWCVIPLWACAKAGYWGGGLADALLWRLGRDAGALMRQANGQDHGNVWWSLSEAPEEVIKTEHTEAVLDASGDRLQQMQAASSKDTRKGLLAADLLQPQECANVLLACARLQRSPIALLHHMTACLAAQPDATCQPVANSLYALGELFEDCGHMPRPQDLQRLAATAVERLAGKLQGTGRPERDGGGDVFIPQHLSNILLGCAKLGYTNPDLLLPLAAECKRRNFTSFNAQTLFNAVWALAKMGYNSDQAWFAAAVAAAVRPGVAQELKAQEWSNLWYGLVQVQHRPNPAFLKSTLAASEVLRTQANGQECANLLWSLATLKVPYEPRLVDVLVGRLVELLPQNEVNVQNLANSVWALAVMGPSVLFRQQRPVEALLREAVRRWDGADGGAGDGRASSVTVFNLIDLAQLWRVQQELEHADGCGELAGIMASARGLLSAARRAASQ</sequence>
<dbReference type="OrthoDB" id="385235at2759"/>
<dbReference type="PANTHER" id="PTHR21228:SF40">
    <property type="entry name" value="LD45607P"/>
    <property type="match status" value="1"/>
</dbReference>
<organism evidence="1 2">
    <name type="scientific">Tetrabaena socialis</name>
    <dbReference type="NCBI Taxonomy" id="47790"/>
    <lineage>
        <taxon>Eukaryota</taxon>
        <taxon>Viridiplantae</taxon>
        <taxon>Chlorophyta</taxon>
        <taxon>core chlorophytes</taxon>
        <taxon>Chlorophyceae</taxon>
        <taxon>CS clade</taxon>
        <taxon>Chlamydomonadales</taxon>
        <taxon>Tetrabaenaceae</taxon>
        <taxon>Tetrabaena</taxon>
    </lineage>
</organism>
<dbReference type="AlphaFoldDB" id="A0A2J7ZTL4"/>
<keyword evidence="2" id="KW-1185">Reference proteome</keyword>
<evidence type="ECO:0000313" key="1">
    <source>
        <dbReference type="EMBL" id="PNH03580.1"/>
    </source>
</evidence>
<dbReference type="GO" id="GO:0000963">
    <property type="term" value="P:mitochondrial RNA processing"/>
    <property type="evidence" value="ECO:0007669"/>
    <property type="project" value="TreeGrafter"/>
</dbReference>
<dbReference type="Proteomes" id="UP000236333">
    <property type="component" value="Unassembled WGS sequence"/>
</dbReference>
<dbReference type="GO" id="GO:0035770">
    <property type="term" value="C:ribonucleoprotein granule"/>
    <property type="evidence" value="ECO:0007669"/>
    <property type="project" value="TreeGrafter"/>
</dbReference>
<comment type="caution">
    <text evidence="1">The sequence shown here is derived from an EMBL/GenBank/DDBJ whole genome shotgun (WGS) entry which is preliminary data.</text>
</comment>
<reference evidence="1 2" key="1">
    <citation type="journal article" date="2017" name="Mol. Biol. Evol.">
        <title>The 4-celled Tetrabaena socialis nuclear genome reveals the essential components for genetic control of cell number at the origin of multicellularity in the volvocine lineage.</title>
        <authorList>
            <person name="Featherston J."/>
            <person name="Arakaki Y."/>
            <person name="Hanschen E.R."/>
            <person name="Ferris P.J."/>
            <person name="Michod R.E."/>
            <person name="Olson B.J.S.C."/>
            <person name="Nozaki H."/>
            <person name="Durand P.M."/>
        </authorList>
    </citation>
    <scope>NUCLEOTIDE SEQUENCE [LARGE SCALE GENOMIC DNA]</scope>
    <source>
        <strain evidence="1 2">NIES-571</strain>
    </source>
</reference>
<evidence type="ECO:0000313" key="2">
    <source>
        <dbReference type="Proteomes" id="UP000236333"/>
    </source>
</evidence>
<dbReference type="InterPro" id="IPR050870">
    <property type="entry name" value="FAST_kinase"/>
</dbReference>
<name>A0A2J7ZTL4_9CHLO</name>
<dbReference type="PANTHER" id="PTHR21228">
    <property type="entry name" value="FAST LEU-RICH DOMAIN-CONTAINING"/>
    <property type="match status" value="1"/>
</dbReference>
<dbReference type="GO" id="GO:0005759">
    <property type="term" value="C:mitochondrial matrix"/>
    <property type="evidence" value="ECO:0007669"/>
    <property type="project" value="TreeGrafter"/>
</dbReference>